<evidence type="ECO:0000313" key="1">
    <source>
        <dbReference type="EMBL" id="EYC37766.1"/>
    </source>
</evidence>
<keyword evidence="2" id="KW-1185">Reference proteome</keyword>
<organism evidence="1 2">
    <name type="scientific">Ancylostoma ceylanicum</name>
    <dbReference type="NCBI Taxonomy" id="53326"/>
    <lineage>
        <taxon>Eukaryota</taxon>
        <taxon>Metazoa</taxon>
        <taxon>Ecdysozoa</taxon>
        <taxon>Nematoda</taxon>
        <taxon>Chromadorea</taxon>
        <taxon>Rhabditida</taxon>
        <taxon>Rhabditina</taxon>
        <taxon>Rhabditomorpha</taxon>
        <taxon>Strongyloidea</taxon>
        <taxon>Ancylostomatidae</taxon>
        <taxon>Ancylostomatinae</taxon>
        <taxon>Ancylostoma</taxon>
    </lineage>
</organism>
<evidence type="ECO:0000313" key="2">
    <source>
        <dbReference type="Proteomes" id="UP000024635"/>
    </source>
</evidence>
<accession>A0A016WDT2</accession>
<dbReference type="AlphaFoldDB" id="A0A016WDT2"/>
<gene>
    <name evidence="1" type="primary">Acey_s0767.g2186</name>
    <name evidence="1" type="ORF">Y032_0767g2186</name>
</gene>
<comment type="caution">
    <text evidence="1">The sequence shown here is derived from an EMBL/GenBank/DDBJ whole genome shotgun (WGS) entry which is preliminary data.</text>
</comment>
<reference evidence="2" key="1">
    <citation type="journal article" date="2015" name="Nat. Genet.">
        <title>The genome and transcriptome of the zoonotic hookworm Ancylostoma ceylanicum identify infection-specific gene families.</title>
        <authorList>
            <person name="Schwarz E.M."/>
            <person name="Hu Y."/>
            <person name="Antoshechkin I."/>
            <person name="Miller M.M."/>
            <person name="Sternberg P.W."/>
            <person name="Aroian R.V."/>
        </authorList>
    </citation>
    <scope>NUCLEOTIDE SEQUENCE</scope>
    <source>
        <strain evidence="2">HY135</strain>
    </source>
</reference>
<sequence>MYRKDRPPPRIVWYGGIVVPAEKIANRKGPTKYQSKIFSVFLFLIAGLVSKRSETQAFFHDSPLTALF</sequence>
<dbReference type="Proteomes" id="UP000024635">
    <property type="component" value="Unassembled WGS sequence"/>
</dbReference>
<name>A0A016WDT2_9BILA</name>
<protein>
    <submittedName>
        <fullName evidence="1">Uncharacterized protein</fullName>
    </submittedName>
</protein>
<proteinExistence type="predicted"/>
<dbReference type="EMBL" id="JARK01000367">
    <property type="protein sequence ID" value="EYC37766.1"/>
    <property type="molecule type" value="Genomic_DNA"/>
</dbReference>